<evidence type="ECO:0000313" key="17">
    <source>
        <dbReference type="EMBL" id="EAY14272.1"/>
    </source>
</evidence>
<evidence type="ECO:0000256" key="5">
    <source>
        <dbReference type="ARBA" id="ARBA00022692"/>
    </source>
</evidence>
<keyword evidence="10" id="KW-1133">Transmembrane helix</keyword>
<dbReference type="AlphaFoldDB" id="A2DZE3"/>
<evidence type="ECO:0000256" key="12">
    <source>
        <dbReference type="ARBA" id="ARBA00023137"/>
    </source>
</evidence>
<evidence type="ECO:0000256" key="11">
    <source>
        <dbReference type="ARBA" id="ARBA00023136"/>
    </source>
</evidence>
<evidence type="ECO:0000256" key="9">
    <source>
        <dbReference type="ARBA" id="ARBA00022840"/>
    </source>
</evidence>
<dbReference type="GO" id="GO:0005886">
    <property type="term" value="C:plasma membrane"/>
    <property type="evidence" value="ECO:0007669"/>
    <property type="project" value="UniProtKB-SubCell"/>
</dbReference>
<evidence type="ECO:0000256" key="4">
    <source>
        <dbReference type="ARBA" id="ARBA00022679"/>
    </source>
</evidence>
<reference evidence="17" key="1">
    <citation type="submission" date="2006-10" db="EMBL/GenBank/DDBJ databases">
        <authorList>
            <person name="Amadeo P."/>
            <person name="Zhao Q."/>
            <person name="Wortman J."/>
            <person name="Fraser-Liggett C."/>
            <person name="Carlton J."/>
        </authorList>
    </citation>
    <scope>NUCLEOTIDE SEQUENCE</scope>
    <source>
        <strain evidence="17">G3</strain>
    </source>
</reference>
<proteinExistence type="predicted"/>
<evidence type="ECO:0000256" key="13">
    <source>
        <dbReference type="ARBA" id="ARBA00023157"/>
    </source>
</evidence>
<dbReference type="Proteomes" id="UP000001542">
    <property type="component" value="Unassembled WGS sequence"/>
</dbReference>
<keyword evidence="12" id="KW-0829">Tyrosine-protein kinase</keyword>
<evidence type="ECO:0000256" key="2">
    <source>
        <dbReference type="ARBA" id="ARBA00011902"/>
    </source>
</evidence>
<keyword evidence="9" id="KW-0067">ATP-binding</keyword>
<keyword evidence="8" id="KW-0418">Kinase</keyword>
<keyword evidence="3" id="KW-1003">Cell membrane</keyword>
<dbReference type="RefSeq" id="XP_001326495.1">
    <property type="nucleotide sequence ID" value="XM_001326460.1"/>
</dbReference>
<keyword evidence="14" id="KW-0675">Receptor</keyword>
<keyword evidence="18" id="KW-1185">Reference proteome</keyword>
<dbReference type="EC" id="2.7.10.1" evidence="2"/>
<feature type="domain" description="ALK/LTK-like glycine-rich" evidence="16">
    <location>
        <begin position="38"/>
        <end position="311"/>
    </location>
</feature>
<keyword evidence="6" id="KW-0732">Signal</keyword>
<organism evidence="17 18">
    <name type="scientific">Trichomonas vaginalis (strain ATCC PRA-98 / G3)</name>
    <dbReference type="NCBI Taxonomy" id="412133"/>
    <lineage>
        <taxon>Eukaryota</taxon>
        <taxon>Metamonada</taxon>
        <taxon>Parabasalia</taxon>
        <taxon>Trichomonadida</taxon>
        <taxon>Trichomonadidae</taxon>
        <taxon>Trichomonas</taxon>
    </lineage>
</organism>
<evidence type="ECO:0000256" key="8">
    <source>
        <dbReference type="ARBA" id="ARBA00022777"/>
    </source>
</evidence>
<dbReference type="VEuPathDB" id="TrichDB:TVAG_487150"/>
<sequence>MIHYQLSKTVGKENVTRYHNQYVFKYPCPDDQYECSPYTVSLSPGRYLFEAWGSRGGFNVWNEGPSTPGLGGYTSGALTVRSPLIVYLYIGSSTYFNSFFSYVGTENGFVFGGASSDVRLHANESFDWSDPLSLRSRIMVSGGGGGAEWATSIGGNGGGIQGGIGYYCYEESNSCFDLNSGGGSQTSGGTPASTKSRFSGIPGLFGISNVKYSSSDFGAVGGNGYYSGASIDYAGAAGGGSSFISGYEGCIALKGPTDETPSPSNSSIHYSKIFFTNPIMIQGNQTMPLYYNPESRGIGNNDRGAIRITILSNDCSCNHRYFHSNIYFLLSIVFIVS</sequence>
<dbReference type="VEuPathDB" id="TrichDB:TVAGG3_1016870"/>
<dbReference type="Pfam" id="PF12810">
    <property type="entry name" value="ALK_LTK_GRD"/>
    <property type="match status" value="1"/>
</dbReference>
<keyword evidence="4" id="KW-0808">Transferase</keyword>
<dbReference type="EMBL" id="DS113273">
    <property type="protein sequence ID" value="EAY14272.1"/>
    <property type="molecule type" value="Genomic_DNA"/>
</dbReference>
<evidence type="ECO:0000256" key="15">
    <source>
        <dbReference type="ARBA" id="ARBA00023180"/>
    </source>
</evidence>
<dbReference type="InParanoid" id="A2DZE3"/>
<keyword evidence="5" id="KW-0812">Transmembrane</keyword>
<evidence type="ECO:0000256" key="3">
    <source>
        <dbReference type="ARBA" id="ARBA00022475"/>
    </source>
</evidence>
<protein>
    <recommendedName>
        <fullName evidence="2">receptor protein-tyrosine kinase</fullName>
        <ecNumber evidence="2">2.7.10.1</ecNumber>
    </recommendedName>
</protein>
<evidence type="ECO:0000256" key="7">
    <source>
        <dbReference type="ARBA" id="ARBA00022741"/>
    </source>
</evidence>
<evidence type="ECO:0000313" key="18">
    <source>
        <dbReference type="Proteomes" id="UP000001542"/>
    </source>
</evidence>
<keyword evidence="13" id="KW-1015">Disulfide bond</keyword>
<dbReference type="GO" id="GO:0005524">
    <property type="term" value="F:ATP binding"/>
    <property type="evidence" value="ECO:0007669"/>
    <property type="project" value="UniProtKB-KW"/>
</dbReference>
<dbReference type="InterPro" id="IPR055163">
    <property type="entry name" value="ALK/LTK-like_GRD"/>
</dbReference>
<evidence type="ECO:0000256" key="10">
    <source>
        <dbReference type="ARBA" id="ARBA00022989"/>
    </source>
</evidence>
<reference evidence="17" key="2">
    <citation type="journal article" date="2007" name="Science">
        <title>Draft genome sequence of the sexually transmitted pathogen Trichomonas vaginalis.</title>
        <authorList>
            <person name="Carlton J.M."/>
            <person name="Hirt R.P."/>
            <person name="Silva J.C."/>
            <person name="Delcher A.L."/>
            <person name="Schatz M."/>
            <person name="Zhao Q."/>
            <person name="Wortman J.R."/>
            <person name="Bidwell S.L."/>
            <person name="Alsmark U.C.M."/>
            <person name="Besteiro S."/>
            <person name="Sicheritz-Ponten T."/>
            <person name="Noel C.J."/>
            <person name="Dacks J.B."/>
            <person name="Foster P.G."/>
            <person name="Simillion C."/>
            <person name="Van de Peer Y."/>
            <person name="Miranda-Saavedra D."/>
            <person name="Barton G.J."/>
            <person name="Westrop G.D."/>
            <person name="Mueller S."/>
            <person name="Dessi D."/>
            <person name="Fiori P.L."/>
            <person name="Ren Q."/>
            <person name="Paulsen I."/>
            <person name="Zhang H."/>
            <person name="Bastida-Corcuera F.D."/>
            <person name="Simoes-Barbosa A."/>
            <person name="Brown M.T."/>
            <person name="Hayes R.D."/>
            <person name="Mukherjee M."/>
            <person name="Okumura C.Y."/>
            <person name="Schneider R."/>
            <person name="Smith A.J."/>
            <person name="Vanacova S."/>
            <person name="Villalvazo M."/>
            <person name="Haas B.J."/>
            <person name="Pertea M."/>
            <person name="Feldblyum T.V."/>
            <person name="Utterback T.R."/>
            <person name="Shu C.L."/>
            <person name="Osoegawa K."/>
            <person name="de Jong P.J."/>
            <person name="Hrdy I."/>
            <person name="Horvathova L."/>
            <person name="Zubacova Z."/>
            <person name="Dolezal P."/>
            <person name="Malik S.B."/>
            <person name="Logsdon J.M. Jr."/>
            <person name="Henze K."/>
            <person name="Gupta A."/>
            <person name="Wang C.C."/>
            <person name="Dunne R.L."/>
            <person name="Upcroft J.A."/>
            <person name="Upcroft P."/>
            <person name="White O."/>
            <person name="Salzberg S.L."/>
            <person name="Tang P."/>
            <person name="Chiu C.-H."/>
            <person name="Lee Y.-S."/>
            <person name="Embley T.M."/>
            <person name="Coombs G.H."/>
            <person name="Mottram J.C."/>
            <person name="Tachezy J."/>
            <person name="Fraser-Liggett C.M."/>
            <person name="Johnson P.J."/>
        </authorList>
    </citation>
    <scope>NUCLEOTIDE SEQUENCE [LARGE SCALE GENOMIC DNA]</scope>
    <source>
        <strain evidence="17">G3</strain>
    </source>
</reference>
<keyword evidence="11" id="KW-0472">Membrane</keyword>
<evidence type="ECO:0000256" key="14">
    <source>
        <dbReference type="ARBA" id="ARBA00023170"/>
    </source>
</evidence>
<dbReference type="GO" id="GO:0004714">
    <property type="term" value="F:transmembrane receptor protein tyrosine kinase activity"/>
    <property type="evidence" value="ECO:0007669"/>
    <property type="project" value="UniProtKB-EC"/>
</dbReference>
<accession>A2DZE3</accession>
<dbReference type="KEGG" id="tva:4772260"/>
<evidence type="ECO:0000256" key="6">
    <source>
        <dbReference type="ARBA" id="ARBA00022729"/>
    </source>
</evidence>
<keyword evidence="7" id="KW-0547">Nucleotide-binding</keyword>
<gene>
    <name evidence="17" type="ORF">TVAG_487150</name>
</gene>
<evidence type="ECO:0000256" key="1">
    <source>
        <dbReference type="ARBA" id="ARBA00004251"/>
    </source>
</evidence>
<evidence type="ECO:0000259" key="16">
    <source>
        <dbReference type="Pfam" id="PF12810"/>
    </source>
</evidence>
<name>A2DZE3_TRIV3</name>
<comment type="subcellular location">
    <subcellularLocation>
        <location evidence="1">Cell membrane</location>
        <topology evidence="1">Single-pass type I membrane protein</topology>
    </subcellularLocation>
</comment>
<keyword evidence="15" id="KW-0325">Glycoprotein</keyword>